<keyword evidence="2" id="KW-1133">Transmembrane helix</keyword>
<keyword evidence="2" id="KW-0812">Transmembrane</keyword>
<protein>
    <submittedName>
        <fullName evidence="3">TGB2</fullName>
    </submittedName>
</protein>
<evidence type="ECO:0000313" key="3">
    <source>
        <dbReference type="EMBL" id="QQG34622.1"/>
    </source>
</evidence>
<keyword evidence="2" id="KW-0472">Membrane</keyword>
<accession>A0A7T5QZ95</accession>
<dbReference type="EMBL" id="MW328742">
    <property type="protein sequence ID" value="QQG34622.1"/>
    <property type="molecule type" value="Genomic_RNA"/>
</dbReference>
<name>A0A7T5QZ95_9VIRU</name>
<proteinExistence type="predicted"/>
<feature type="transmembrane region" description="Helical" evidence="2">
    <location>
        <begin position="73"/>
        <end position="91"/>
    </location>
</feature>
<organism evidence="3">
    <name type="scientific">Yucca alphaflexivirus 1</name>
    <dbReference type="NCBI Taxonomy" id="2794423"/>
    <lineage>
        <taxon>Viruses</taxon>
        <taxon>Riboviria</taxon>
        <taxon>Orthornavirae</taxon>
        <taxon>Kitrinoviricota</taxon>
        <taxon>Alsuviricetes</taxon>
        <taxon>Tymovirales</taxon>
        <taxon>Alphaflexiviridae</taxon>
    </lineage>
</organism>
<feature type="transmembrane region" description="Helical" evidence="2">
    <location>
        <begin position="12"/>
        <end position="30"/>
    </location>
</feature>
<dbReference type="InterPro" id="IPR001896">
    <property type="entry name" value="Plant_vir_prot"/>
</dbReference>
<feature type="region of interest" description="Disordered" evidence="1">
    <location>
        <begin position="108"/>
        <end position="129"/>
    </location>
</feature>
<reference evidence="3" key="1">
    <citation type="submission" date="2020-11" db="EMBL/GenBank/DDBJ databases">
        <authorList>
            <person name="Bejerman N."/>
        </authorList>
    </citation>
    <scope>NUCLEOTIDE SEQUENCE</scope>
    <source>
        <strain evidence="3">Yuc</strain>
    </source>
</reference>
<evidence type="ECO:0000256" key="1">
    <source>
        <dbReference type="SAM" id="MobiDB-lite"/>
    </source>
</evidence>
<dbReference type="Pfam" id="PF01307">
    <property type="entry name" value="Plant_vir_prot"/>
    <property type="match status" value="1"/>
</dbReference>
<evidence type="ECO:0000256" key="2">
    <source>
        <dbReference type="SAM" id="Phobius"/>
    </source>
</evidence>
<sequence>MPLVEPKSHHDTFAALAVGLAIVGFAWVITRSTLPHVGDNIHSLPHGGQYRDGTKQISYCSPRSHPGHSAKPSSHGALFLLLTLPLIIFLFERRHPAPRVHHCPLHPSEPAITPLPNNPHGGVDQYSQL</sequence>